<dbReference type="RefSeq" id="WP_041502265.1">
    <property type="nucleotide sequence ID" value="NZ_JPIT01000008.1"/>
</dbReference>
<evidence type="ECO:0000313" key="4">
    <source>
        <dbReference type="EMBL" id="KIO46844.1"/>
    </source>
</evidence>
<dbReference type="GO" id="GO:0009279">
    <property type="term" value="C:cell outer membrane"/>
    <property type="evidence" value="ECO:0007669"/>
    <property type="project" value="TreeGrafter"/>
</dbReference>
<gene>
    <name evidence="3" type="ORF">BA92_02610</name>
    <name evidence="4" type="ORF">IE90_02140</name>
</gene>
<evidence type="ECO:0000256" key="1">
    <source>
        <dbReference type="SAM" id="SignalP"/>
    </source>
</evidence>
<feature type="signal peptide" evidence="1">
    <location>
        <begin position="1"/>
        <end position="15"/>
    </location>
</feature>
<dbReference type="Proteomes" id="UP000031937">
    <property type="component" value="Unassembled WGS sequence"/>
</dbReference>
<evidence type="ECO:0000313" key="5">
    <source>
        <dbReference type="Proteomes" id="UP000031937"/>
    </source>
</evidence>
<reference evidence="3 6" key="1">
    <citation type="submission" date="2014-07" db="EMBL/GenBank/DDBJ databases">
        <title>Porphyromonadaceae bacterium OUH 308042 = ATCC BAA-2681 = DSM 28342 draft genome.</title>
        <authorList>
            <person name="Sydenham T.V."/>
            <person name="Hasman H."/>
            <person name="Justensen U.S."/>
        </authorList>
    </citation>
    <scope>NUCLEOTIDE SEQUENCE [LARGE SCALE GENOMIC DNA]</scope>
    <source>
        <strain evidence="3 6">OUH 308042</strain>
    </source>
</reference>
<keyword evidence="1" id="KW-0732">Signal</keyword>
<evidence type="ECO:0000313" key="6">
    <source>
        <dbReference type="Proteomes" id="UP000031980"/>
    </source>
</evidence>
<dbReference type="PANTHER" id="PTHR30189:SF1">
    <property type="entry name" value="LPS-ASSEMBLY PROTEIN LPTD"/>
    <property type="match status" value="1"/>
</dbReference>
<dbReference type="AlphaFoldDB" id="A0A0C3R8K3"/>
<dbReference type="Proteomes" id="UP000031980">
    <property type="component" value="Unassembled WGS sequence"/>
</dbReference>
<dbReference type="GO" id="GO:1990351">
    <property type="term" value="C:transporter complex"/>
    <property type="evidence" value="ECO:0007669"/>
    <property type="project" value="TreeGrafter"/>
</dbReference>
<reference evidence="4 5" key="2">
    <citation type="submission" date="2014-07" db="EMBL/GenBank/DDBJ databases">
        <title>Porphyromonadaceae bacterium OUH 334697 = ATCC BAA-2682 = DSM 28341 draft genome.</title>
        <authorList>
            <person name="Sydenham T.V."/>
            <person name="Hasman H."/>
            <person name="Justesen U.S."/>
        </authorList>
    </citation>
    <scope>NUCLEOTIDE SEQUENCE [LARGE SCALE GENOMIC DNA]</scope>
    <source>
        <strain evidence="4 5">OUH 334697</strain>
    </source>
</reference>
<organism evidence="3 6">
    <name type="scientific">Sanguibacteroides justesenii</name>
    <dbReference type="NCBI Taxonomy" id="1547597"/>
    <lineage>
        <taxon>Bacteria</taxon>
        <taxon>Pseudomonadati</taxon>
        <taxon>Bacteroidota</taxon>
        <taxon>Bacteroidia</taxon>
        <taxon>Bacteroidales</taxon>
        <taxon>Porphyromonadaceae</taxon>
        <taxon>Sanguibacteroides</taxon>
    </lineage>
</organism>
<evidence type="ECO:0000313" key="3">
    <source>
        <dbReference type="EMBL" id="KIO46770.1"/>
    </source>
</evidence>
<evidence type="ECO:0000259" key="2">
    <source>
        <dbReference type="Pfam" id="PF19838"/>
    </source>
</evidence>
<dbReference type="PANTHER" id="PTHR30189">
    <property type="entry name" value="LPS-ASSEMBLY PROTEIN"/>
    <property type="match status" value="1"/>
</dbReference>
<keyword evidence="6" id="KW-1185">Reference proteome</keyword>
<dbReference type="Pfam" id="PF19838">
    <property type="entry name" value="LptD_2"/>
    <property type="match status" value="1"/>
</dbReference>
<dbReference type="OrthoDB" id="9802320at2"/>
<dbReference type="InterPro" id="IPR045659">
    <property type="entry name" value="LptD_2"/>
</dbReference>
<protein>
    <recommendedName>
        <fullName evidence="2">LPS-assembly protein LptD central domain-containing protein</fullName>
    </recommendedName>
</protein>
<dbReference type="EMBL" id="JPIT01000008">
    <property type="protein sequence ID" value="KIO46844.1"/>
    <property type="molecule type" value="Genomic_DNA"/>
</dbReference>
<sequence length="854" mass="97208">MAIALPIILSSNSFAAEYLFGGSLWNMTADTTGQPGDSLRIVYDSIGNPVDTIRRDSTPEAEPLFDDLITYESADSVRFSIADKKVFFYKDALIKYIRTELKADYIDLDMEKKLAFASGVPDTAGTLIGKPHFKDGGQEFDSKELRYNFETRKGFVKEIITQEGEGYLQGKLTKKQSDSVYCVKNGWYTTCDEHDHPHFYFRMSKAKMIKDKKVFAGFTNLVLEDVPLPLFLPFAYFPITKKGTSGIIIPTYGEERMRGFNLRNGGYYFAISDYMDLTITGDIYTNGSWGVRLGSTYRKRYKFNGNFDFSTSKNYVSEKGMPDYQESSDWSVRWTHSQDGKANPYSTFSASVDMSSANQNYFNSTNINEIANQRKQSSISWSKKWPEKPFSLSGSFNHNQNSQDSSISVTLPNLSFRMSQIYPFRKKGKVGEMKWYDNIGISYSADLKNNIQTKEDKLFKSSFTRDWNNGFRHNIPLSLSFKLAKDITLTPSLNYNGYLNLKTIERVWVPDTTSSGGHFVQRDIPGVNYSHDYSASASIGYTPTIYGMFQFKPGSKVYAIRHVIRPSLSASYTPPISPLGNYTKTYTDGVTVTEYSIYEGMIYRPSTQTSKQAGSVSFSLDNNLEMKVRNDQDTTGEEQFRKIKLLESFRIQVSYNPFAEKFKFSTIGLSARTKLFNSRIDLNFTGTIDPYALDEKGNKLNKYHGGIGRLTNASLSTGINFSADNGKNKEEKNEMVGGYYEQYLDFDVPWSINIDYTFSYSKPAFKSTVTQMMGINGDFSLTPKWKISFTSGYNFATKEISASSFQITRDLHCWEMSFNCIPFGQHQSYNFQINVRSSMLKDLKLTKRASWYDL</sequence>
<feature type="domain" description="LPS-assembly protein LptD central" evidence="2">
    <location>
        <begin position="214"/>
        <end position="691"/>
    </location>
</feature>
<proteinExistence type="predicted"/>
<feature type="chain" id="PRO_5043118877" description="LPS-assembly protein LptD central domain-containing protein" evidence="1">
    <location>
        <begin position="16"/>
        <end position="854"/>
    </location>
</feature>
<name>A0A0C3R8K3_9PORP</name>
<accession>A0A0C3R8K3</accession>
<dbReference type="EMBL" id="JPIU01000025">
    <property type="protein sequence ID" value="KIO46770.1"/>
    <property type="molecule type" value="Genomic_DNA"/>
</dbReference>
<dbReference type="InterPro" id="IPR050218">
    <property type="entry name" value="LptD"/>
</dbReference>
<comment type="caution">
    <text evidence="3">The sequence shown here is derived from an EMBL/GenBank/DDBJ whole genome shotgun (WGS) entry which is preliminary data.</text>
</comment>